<dbReference type="GO" id="GO:0005736">
    <property type="term" value="C:RNA polymerase I complex"/>
    <property type="evidence" value="ECO:0007669"/>
    <property type="project" value="TreeGrafter"/>
</dbReference>
<dbReference type="InterPro" id="IPR041178">
    <property type="entry name" value="RPA43_OB"/>
</dbReference>
<feature type="region of interest" description="Disordered" evidence="5">
    <location>
        <begin position="222"/>
        <end position="323"/>
    </location>
</feature>
<dbReference type="PANTHER" id="PTHR12709:SF5">
    <property type="entry name" value="DNA-DIRECTED RNA POLYMERASE I SUBUNIT RPA43"/>
    <property type="match status" value="1"/>
</dbReference>
<dbReference type="OrthoDB" id="10250504at2759"/>
<evidence type="ECO:0000256" key="3">
    <source>
        <dbReference type="ARBA" id="ARBA00023163"/>
    </source>
</evidence>
<dbReference type="Gene3D" id="2.40.50.1060">
    <property type="match status" value="1"/>
</dbReference>
<protein>
    <recommendedName>
        <fullName evidence="6">RPA43 OB domain-containing protein</fullName>
    </recommendedName>
</protein>
<feature type="domain" description="RPA43 OB" evidence="6">
    <location>
        <begin position="79"/>
        <end position="195"/>
    </location>
</feature>
<dbReference type="InterPro" id="IPR036898">
    <property type="entry name" value="RNA_pol_Rpb7-like_N_sf"/>
</dbReference>
<organism evidence="7 8">
    <name type="scientific">Catenaria anguillulae PL171</name>
    <dbReference type="NCBI Taxonomy" id="765915"/>
    <lineage>
        <taxon>Eukaryota</taxon>
        <taxon>Fungi</taxon>
        <taxon>Fungi incertae sedis</taxon>
        <taxon>Blastocladiomycota</taxon>
        <taxon>Blastocladiomycetes</taxon>
        <taxon>Blastocladiales</taxon>
        <taxon>Catenariaceae</taxon>
        <taxon>Catenaria</taxon>
    </lineage>
</organism>
<feature type="compositionally biased region" description="Basic residues" evidence="5">
    <location>
        <begin position="298"/>
        <end position="317"/>
    </location>
</feature>
<comment type="caution">
    <text evidence="7">The sequence shown here is derived from an EMBL/GenBank/DDBJ whole genome shotgun (WGS) entry which is preliminary data.</text>
</comment>
<evidence type="ECO:0000256" key="5">
    <source>
        <dbReference type="SAM" id="MobiDB-lite"/>
    </source>
</evidence>
<keyword evidence="4" id="KW-0539">Nucleus</keyword>
<dbReference type="AlphaFoldDB" id="A0A1Y2I3I3"/>
<evidence type="ECO:0000313" key="7">
    <source>
        <dbReference type="EMBL" id="ORZ41407.1"/>
    </source>
</evidence>
<dbReference type="STRING" id="765915.A0A1Y2I3I3"/>
<keyword evidence="3" id="KW-0804">Transcription</keyword>
<evidence type="ECO:0000313" key="8">
    <source>
        <dbReference type="Proteomes" id="UP000193411"/>
    </source>
</evidence>
<dbReference type="PANTHER" id="PTHR12709">
    <property type="entry name" value="DNA-DIRECTED RNA POLYMERASE II, III"/>
    <property type="match status" value="1"/>
</dbReference>
<sequence length="340" mass="37361">MFSKVTAKFYLHLAPKFVNDPMKGVEDHLNRMLLKFNKDIGGVIMSYTNVQLLTDRATILFDSPFMHFHIACDLVVFAPAVGSRIRGVINKQSQTHIGLLVFNLFNVSIGNSDIPSDQFVFQADAGAGDDQQDEAAQVADGRHDNRFRKARHANALTGNWVHTPTQTTLSVGTDLEFVVTEVVRSHDFINIKGSLSGIEFSAQTPAPSPASFSNSTAKKNPKLVVFGDDDDNSAPIPPPAAAPVAPVAKSEKRKRKRDSEPVAESADSTPSVAVAEVQEDEGEAESKRQARRAASGRVKSRVKRRPWMGRRQPRSGRRAVIEGSTQSHVRSCELLYILHH</sequence>
<evidence type="ECO:0000256" key="4">
    <source>
        <dbReference type="ARBA" id="ARBA00023242"/>
    </source>
</evidence>
<evidence type="ECO:0000259" key="6">
    <source>
        <dbReference type="Pfam" id="PF17875"/>
    </source>
</evidence>
<evidence type="ECO:0000256" key="2">
    <source>
        <dbReference type="ARBA" id="ARBA00022478"/>
    </source>
</evidence>
<dbReference type="Proteomes" id="UP000193411">
    <property type="component" value="Unassembled WGS sequence"/>
</dbReference>
<evidence type="ECO:0000256" key="1">
    <source>
        <dbReference type="ARBA" id="ARBA00004123"/>
    </source>
</evidence>
<dbReference type="GO" id="GO:0006352">
    <property type="term" value="P:DNA-templated transcription initiation"/>
    <property type="evidence" value="ECO:0007669"/>
    <property type="project" value="InterPro"/>
</dbReference>
<dbReference type="InterPro" id="IPR045113">
    <property type="entry name" value="Rpb7-like"/>
</dbReference>
<keyword evidence="8" id="KW-1185">Reference proteome</keyword>
<comment type="subcellular location">
    <subcellularLocation>
        <location evidence="1">Nucleus</location>
    </subcellularLocation>
</comment>
<reference evidence="7 8" key="1">
    <citation type="submission" date="2016-07" db="EMBL/GenBank/DDBJ databases">
        <title>Pervasive Adenine N6-methylation of Active Genes in Fungi.</title>
        <authorList>
            <consortium name="DOE Joint Genome Institute"/>
            <person name="Mondo S.J."/>
            <person name="Dannebaum R.O."/>
            <person name="Kuo R.C."/>
            <person name="Labutti K."/>
            <person name="Haridas S."/>
            <person name="Kuo A."/>
            <person name="Salamov A."/>
            <person name="Ahrendt S.R."/>
            <person name="Lipzen A."/>
            <person name="Sullivan W."/>
            <person name="Andreopoulos W.B."/>
            <person name="Clum A."/>
            <person name="Lindquist E."/>
            <person name="Daum C."/>
            <person name="Ramamoorthy G.K."/>
            <person name="Gryganskyi A."/>
            <person name="Culley D."/>
            <person name="Magnuson J.K."/>
            <person name="James T.Y."/>
            <person name="O'Malley M.A."/>
            <person name="Stajich J.E."/>
            <person name="Spatafora J.W."/>
            <person name="Visel A."/>
            <person name="Grigoriev I.V."/>
        </authorList>
    </citation>
    <scope>NUCLEOTIDE SEQUENCE [LARGE SCALE GENOMIC DNA]</scope>
    <source>
        <strain evidence="7 8">PL171</strain>
    </source>
</reference>
<dbReference type="GO" id="GO:0006362">
    <property type="term" value="P:transcription elongation by RNA polymerase I"/>
    <property type="evidence" value="ECO:0007669"/>
    <property type="project" value="TreeGrafter"/>
</dbReference>
<gene>
    <name evidence="7" type="ORF">BCR44DRAFT_1006045</name>
</gene>
<keyword evidence="2" id="KW-0240">DNA-directed RNA polymerase</keyword>
<dbReference type="EMBL" id="MCFL01000001">
    <property type="protein sequence ID" value="ORZ41407.1"/>
    <property type="molecule type" value="Genomic_DNA"/>
</dbReference>
<proteinExistence type="predicted"/>
<accession>A0A1Y2I3I3</accession>
<dbReference type="Pfam" id="PF17875">
    <property type="entry name" value="RPA43_OB"/>
    <property type="match status" value="1"/>
</dbReference>
<name>A0A1Y2I3I3_9FUNG</name>
<dbReference type="Gene3D" id="3.30.1490.120">
    <property type="entry name" value="RNA polymerase Rpb7-like, N-terminal domain"/>
    <property type="match status" value="1"/>
</dbReference>